<gene>
    <name evidence="2" type="ORF">APLA_LOCUS13530</name>
</gene>
<dbReference type="GO" id="GO:0036038">
    <property type="term" value="C:MKS complex"/>
    <property type="evidence" value="ECO:0007669"/>
    <property type="project" value="InterPro"/>
</dbReference>
<proteinExistence type="predicted"/>
<feature type="transmembrane region" description="Helical" evidence="1">
    <location>
        <begin position="635"/>
        <end position="658"/>
    </location>
</feature>
<sequence>MYFEDLAVRVKSTAFQQGLIAVSHATLRKWCLQMAPLAYRDVVKTLGEGSPAGNVLVITSVVRMYDSKVTQNIDGSPLKEVQCMKCARGFRAENNVCVKCEACVCTKSQIVVRGICVPKSYINNRPKYEENSLHPLALLDVVKHEYSCTQNDFRACRTLASECVKNFYSTDLAGPCRLWIQSKIPTPKGLPLLTVQSSLTDKYPGETNLPRGKDSLIIAAAVYTSQGGVLFLKDPSQQVSPCYLPINIQIGRDFTVERDKNSQGSLKLYISIEANYATKSQLSNTIVTTLKVIHVMPEAGVHRGLEIWGGVLGSVLALYAMVQWRGTVRRGGLYISIAPLLAGSIADTLYFATLFSTLHALAAEAGTIGLTLPLSRAEEYLIKALIYSAVSLKAFKVAWINIKQCRCDIFFLNWSEYNPPFKDACTMDKPGNWRAVTLAREWSRMQTMRRVSTGHTVILALLILHLLRPWQSYLPPSLGYKWAVATIAWWSSYTTFLLGRLAWDRLVASPVKSLPKICTNVGLSLLVFEEDYYAHYVHGRVIYKQLALSITDLGETETRQALLSRFLAAFFERALDGLSWVASELTILERLLDVELTTREAGNTSTLLYDPANNTPSCFAVTWWGEEWNLSTFDAMVFGSVFIALNDALLAALITVILCQVRCYPAVKYLQYKDPNPGE</sequence>
<dbReference type="PANTHER" id="PTHR21274">
    <property type="entry name" value="MECKELIN"/>
    <property type="match status" value="1"/>
</dbReference>
<dbReference type="GO" id="GO:0060271">
    <property type="term" value="P:cilium assembly"/>
    <property type="evidence" value="ECO:0007669"/>
    <property type="project" value="InterPro"/>
</dbReference>
<dbReference type="EMBL" id="CADEBD010000353">
    <property type="protein sequence ID" value="CAB3251123.1"/>
    <property type="molecule type" value="Genomic_DNA"/>
</dbReference>
<organism evidence="2 3">
    <name type="scientific">Arctia plantaginis</name>
    <name type="common">Wood tiger moth</name>
    <name type="synonym">Phalaena plantaginis</name>
    <dbReference type="NCBI Taxonomy" id="874455"/>
    <lineage>
        <taxon>Eukaryota</taxon>
        <taxon>Metazoa</taxon>
        <taxon>Ecdysozoa</taxon>
        <taxon>Arthropoda</taxon>
        <taxon>Hexapoda</taxon>
        <taxon>Insecta</taxon>
        <taxon>Pterygota</taxon>
        <taxon>Neoptera</taxon>
        <taxon>Endopterygota</taxon>
        <taxon>Lepidoptera</taxon>
        <taxon>Glossata</taxon>
        <taxon>Ditrysia</taxon>
        <taxon>Noctuoidea</taxon>
        <taxon>Erebidae</taxon>
        <taxon>Arctiinae</taxon>
        <taxon>Arctia</taxon>
    </lineage>
</organism>
<evidence type="ECO:0000256" key="1">
    <source>
        <dbReference type="SAM" id="Phobius"/>
    </source>
</evidence>
<dbReference type="InterPro" id="IPR019170">
    <property type="entry name" value="Meckelin"/>
</dbReference>
<dbReference type="Pfam" id="PF09773">
    <property type="entry name" value="Meckelin"/>
    <property type="match status" value="2"/>
</dbReference>
<evidence type="ECO:0000313" key="2">
    <source>
        <dbReference type="EMBL" id="CAB3251123.1"/>
    </source>
</evidence>
<dbReference type="AlphaFoldDB" id="A0A8S1AXV4"/>
<dbReference type="PANTHER" id="PTHR21274:SF0">
    <property type="entry name" value="MECKELIN"/>
    <property type="match status" value="1"/>
</dbReference>
<dbReference type="OrthoDB" id="3863715at2759"/>
<protein>
    <submittedName>
        <fullName evidence="2">Uncharacterized protein</fullName>
    </submittedName>
</protein>
<comment type="caution">
    <text evidence="2">The sequence shown here is derived from an EMBL/GenBank/DDBJ whole genome shotgun (WGS) entry which is preliminary data.</text>
</comment>
<keyword evidence="1" id="KW-1133">Transmembrane helix</keyword>
<keyword evidence="1" id="KW-0472">Membrane</keyword>
<accession>A0A8S1AXV4</accession>
<keyword evidence="1" id="KW-0812">Transmembrane</keyword>
<name>A0A8S1AXV4_ARCPL</name>
<dbReference type="Proteomes" id="UP000494256">
    <property type="component" value="Unassembled WGS sequence"/>
</dbReference>
<evidence type="ECO:0000313" key="3">
    <source>
        <dbReference type="Proteomes" id="UP000494256"/>
    </source>
</evidence>
<reference evidence="2 3" key="1">
    <citation type="submission" date="2020-04" db="EMBL/GenBank/DDBJ databases">
        <authorList>
            <person name="Wallbank WR R."/>
            <person name="Pardo Diaz C."/>
            <person name="Kozak K."/>
            <person name="Martin S."/>
            <person name="Jiggins C."/>
            <person name="Moest M."/>
            <person name="Warren A I."/>
            <person name="Byers J.R.P. K."/>
            <person name="Montejo-Kovacevich G."/>
            <person name="Yen C E."/>
        </authorList>
    </citation>
    <scope>NUCLEOTIDE SEQUENCE [LARGE SCALE GENOMIC DNA]</scope>
</reference>